<feature type="region of interest" description="Disordered" evidence="1">
    <location>
        <begin position="261"/>
        <end position="344"/>
    </location>
</feature>
<dbReference type="PANTHER" id="PTHR38697">
    <property type="entry name" value="NUCLEAR PORE COMPLEX PROTEIN SIMILAR TO S. CEREVISIAE NUP2 (EUROFUNG)"/>
    <property type="match status" value="1"/>
</dbReference>
<feature type="compositionally biased region" description="Polar residues" evidence="1">
    <location>
        <begin position="413"/>
        <end position="428"/>
    </location>
</feature>
<feature type="compositionally biased region" description="Low complexity" evidence="1">
    <location>
        <begin position="520"/>
        <end position="538"/>
    </location>
</feature>
<feature type="compositionally biased region" description="Low complexity" evidence="1">
    <location>
        <begin position="429"/>
        <end position="446"/>
    </location>
</feature>
<feature type="compositionally biased region" description="Polar residues" evidence="1">
    <location>
        <begin position="1088"/>
        <end position="1099"/>
    </location>
</feature>
<feature type="compositionally biased region" description="Basic and acidic residues" evidence="1">
    <location>
        <begin position="824"/>
        <end position="833"/>
    </location>
</feature>
<keyword evidence="4" id="KW-1185">Reference proteome</keyword>
<dbReference type="SMART" id="SM00160">
    <property type="entry name" value="RanBD"/>
    <property type="match status" value="1"/>
</dbReference>
<organism evidence="3 4">
    <name type="scientific">Apiospora kogelbergensis</name>
    <dbReference type="NCBI Taxonomy" id="1337665"/>
    <lineage>
        <taxon>Eukaryota</taxon>
        <taxon>Fungi</taxon>
        <taxon>Dikarya</taxon>
        <taxon>Ascomycota</taxon>
        <taxon>Pezizomycotina</taxon>
        <taxon>Sordariomycetes</taxon>
        <taxon>Xylariomycetidae</taxon>
        <taxon>Amphisphaeriales</taxon>
        <taxon>Apiosporaceae</taxon>
        <taxon>Apiospora</taxon>
    </lineage>
</organism>
<feature type="domain" description="RanBD1" evidence="2">
    <location>
        <begin position="1185"/>
        <end position="1311"/>
    </location>
</feature>
<feature type="compositionally biased region" description="Polar residues" evidence="1">
    <location>
        <begin position="858"/>
        <end position="896"/>
    </location>
</feature>
<evidence type="ECO:0000313" key="3">
    <source>
        <dbReference type="EMBL" id="KAK8114170.1"/>
    </source>
</evidence>
<sequence length="1311" mass="134497">MSFSLDYTPRKAQPAQGQRGASNPAGSTPVTSRFRSSLVPMAKMSPARSKPTLGKSAAVTKPTRNLFDTATPKPSRTTQFAPALPATTFKASSGARKFAPPPKITNAGMAGTTSAELFKMRIPEPDAGLTGEALAKSIPEPLTKRGTVYADQYLADKCPPDFDDLQRRQFFCILDLRRLKHAANEIFVKKDWKINILNFAKEYEKSRGLIMLHYGLYEFKNVKPSEDVMKRWRAAHGLPEPEVEKPVAKPAAKVGTSAFVSSVPASTTKRKADDQLHPGNNTLKASTANQNKRRIVEQDEEPTTDDAPKFAPSPLKSKRKVEEAEEETDELLRNKVQKTPSAARSRLEDIINNVQSNTTTPVGSPLKPSTLDKASSLFAASKQPNNLQTPSLFAASKQANDSKTPSLFAVSKQPDNSQSPFATKSNPFGASINGASSSGSALQSSQFQPGSTLSASKDSVLSGHKFGSTTAAATGSNIFGYLSESSANNSGNEKDEADAEADSDTNSEHETEQEADSQDAAPSYEPSAAASTGTATPPIQGGSALFNFAKPSGTSTSFDAAPKPSDDASKGGLFGRVSFGPDGEPLRATSIEATPKEPSPAKETPSEPRATSTPAKAPGDFTFNAATTPISFAGKNGLSNSIFASKAAVPSPAPAPGLVPSSSAPSIFGAKPPASPAPSAAPAPSPVFGNLKKGPETATSTPNGGLSQSIFGAQKPTASPAAIFSGSSSTPFGAAPKPAEANATSTTEKTQSMFGASSAPTVEPIPAAPSPFAGFKKADEADKPTANGGLGSSIFSSGAKPAPNNMFGQSATQSSTVDSSTPKRGADSFEGRPIKRATGKFGKANAAADKQASEKLSFGSSQPAPPQGISSAMGSSSTLFGSTASKPSVPTPTNMFASSTSTAAPSFQFGASAPAEQKPEEAKPAQSNIFGNASASTGAFSFGSQNNASPAKETTAAPIFSFGSQNNGSQAKESVTAPSSMFSFGAGQNSTPTPSFGGPASQTNGTPASKFDFNFSGGATPGGNPSSFTFGGADQGGSSNPGSFTFSAGGAAPNASAPAFGAGSSTPTPSGSFNFQFGGSAAPKAPEPSNSGMFGSQPNGSSGAPAFSFTSASPAQPMASKTPQSSGIFGSLQAPGGGTSTGANSPFPAPSSMNSTPMGGTPEPQTQDGEEAPQEQISLTTGGPGEEDEEILIEVRAKATKFVPVVKGGDDEDGNKSPWHTQGLGPLRVLKNKTTGAVRLLLRAEPRGHVAMNKALLAKFDYKPDTVKKTSIKVMAAKDDGSGIETWLLQVKKPETAAELAAVLEANKHSN</sequence>
<dbReference type="InterPro" id="IPR011993">
    <property type="entry name" value="PH-like_dom_sf"/>
</dbReference>
<dbReference type="Gene3D" id="2.30.29.30">
    <property type="entry name" value="Pleckstrin-homology domain (PH domain)/Phosphotyrosine-binding domain (PTB)"/>
    <property type="match status" value="1"/>
</dbReference>
<dbReference type="InterPro" id="IPR000156">
    <property type="entry name" value="Ran_bind_dom"/>
</dbReference>
<feature type="compositionally biased region" description="Low complexity" evidence="1">
    <location>
        <begin position="1046"/>
        <end position="1072"/>
    </location>
</feature>
<accession>A0AAW0QPY1</accession>
<feature type="compositionally biased region" description="Polar residues" evidence="1">
    <location>
        <begin position="278"/>
        <end position="290"/>
    </location>
</feature>
<dbReference type="PROSITE" id="PS50196">
    <property type="entry name" value="RANBD1"/>
    <property type="match status" value="1"/>
</dbReference>
<feature type="region of interest" description="Disordered" evidence="1">
    <location>
        <begin position="484"/>
        <end position="622"/>
    </location>
</feature>
<comment type="caution">
    <text evidence="3">The sequence shown here is derived from an EMBL/GenBank/DDBJ whole genome shotgun (WGS) entry which is preliminary data.</text>
</comment>
<feature type="compositionally biased region" description="Polar residues" evidence="1">
    <location>
        <begin position="962"/>
        <end position="1007"/>
    </location>
</feature>
<protein>
    <submittedName>
        <fullName evidence="3">Nucleoporin nsp1</fullName>
    </submittedName>
</protein>
<evidence type="ECO:0000256" key="1">
    <source>
        <dbReference type="SAM" id="MobiDB-lite"/>
    </source>
</evidence>
<evidence type="ECO:0000259" key="2">
    <source>
        <dbReference type="PROSITE" id="PS50196"/>
    </source>
</evidence>
<dbReference type="EMBL" id="JAQQWP010000006">
    <property type="protein sequence ID" value="KAK8114170.1"/>
    <property type="molecule type" value="Genomic_DNA"/>
</dbReference>
<feature type="region of interest" description="Disordered" evidence="1">
    <location>
        <begin position="407"/>
        <end position="459"/>
    </location>
</feature>
<feature type="compositionally biased region" description="Polar residues" evidence="1">
    <location>
        <begin position="15"/>
        <end position="35"/>
    </location>
</feature>
<feature type="compositionally biased region" description="Polar residues" evidence="1">
    <location>
        <begin position="1151"/>
        <end position="1167"/>
    </location>
</feature>
<feature type="region of interest" description="Disordered" evidence="1">
    <location>
        <begin position="1"/>
        <end position="57"/>
    </location>
</feature>
<feature type="compositionally biased region" description="Pro residues" evidence="1">
    <location>
        <begin position="673"/>
        <end position="685"/>
    </location>
</feature>
<feature type="compositionally biased region" description="Acidic residues" evidence="1">
    <location>
        <begin position="495"/>
        <end position="505"/>
    </location>
</feature>
<name>A0AAW0QPY1_9PEZI</name>
<evidence type="ECO:0000313" key="4">
    <source>
        <dbReference type="Proteomes" id="UP001392437"/>
    </source>
</evidence>
<feature type="compositionally biased region" description="Polar residues" evidence="1">
    <location>
        <begin position="1036"/>
        <end position="1045"/>
    </location>
</feature>
<feature type="compositionally biased region" description="Polar residues" evidence="1">
    <location>
        <begin position="806"/>
        <end position="822"/>
    </location>
</feature>
<reference evidence="3 4" key="1">
    <citation type="submission" date="2023-01" db="EMBL/GenBank/DDBJ databases">
        <title>Analysis of 21 Apiospora genomes using comparative genomics revels a genus with tremendous synthesis potential of carbohydrate active enzymes and secondary metabolites.</title>
        <authorList>
            <person name="Sorensen T."/>
        </authorList>
    </citation>
    <scope>NUCLEOTIDE SEQUENCE [LARGE SCALE GENOMIC DNA]</scope>
    <source>
        <strain evidence="3 4">CBS 117206</strain>
    </source>
</reference>
<gene>
    <name evidence="3" type="ORF">PG999_006239</name>
</gene>
<feature type="compositionally biased region" description="Low complexity" evidence="1">
    <location>
        <begin position="930"/>
        <end position="944"/>
    </location>
</feature>
<dbReference type="Proteomes" id="UP001392437">
    <property type="component" value="Unassembled WGS sequence"/>
</dbReference>
<dbReference type="SUPFAM" id="SSF50729">
    <property type="entry name" value="PH domain-like"/>
    <property type="match status" value="1"/>
</dbReference>
<proteinExistence type="predicted"/>
<feature type="compositionally biased region" description="Polar residues" evidence="1">
    <location>
        <begin position="742"/>
        <end position="760"/>
    </location>
</feature>
<feature type="compositionally biased region" description="Low complexity" evidence="1">
    <location>
        <begin position="1100"/>
        <end position="1115"/>
    </location>
</feature>
<feature type="compositionally biased region" description="Polar residues" evidence="1">
    <location>
        <begin position="1119"/>
        <end position="1128"/>
    </location>
</feature>
<dbReference type="Pfam" id="PF00638">
    <property type="entry name" value="Ran_BP1"/>
    <property type="match status" value="1"/>
</dbReference>
<dbReference type="PANTHER" id="PTHR38697:SF1">
    <property type="entry name" value="NUCLEAR PORE COMPLEX PROTEIN SIMILAR TO S. CEREVISIAE NUP2 (EUROFUNG)"/>
    <property type="match status" value="1"/>
</dbReference>
<dbReference type="InterPro" id="IPR053074">
    <property type="entry name" value="NPC_Nucleoporin"/>
</dbReference>
<feature type="compositionally biased region" description="Polar residues" evidence="1">
    <location>
        <begin position="697"/>
        <end position="711"/>
    </location>
</feature>
<feature type="compositionally biased region" description="Polar residues" evidence="1">
    <location>
        <begin position="447"/>
        <end position="459"/>
    </location>
</feature>
<feature type="region of interest" description="Disordered" evidence="1">
    <location>
        <begin position="648"/>
        <end position="1187"/>
    </location>
</feature>
<dbReference type="CDD" id="cd13170">
    <property type="entry name" value="RanBD_NUP50"/>
    <property type="match status" value="1"/>
</dbReference>